<evidence type="ECO:0000313" key="1">
    <source>
        <dbReference type="EMBL" id="AER54526.1"/>
    </source>
</evidence>
<dbReference type="GeneID" id="11473211"/>
<dbReference type="EMBL" id="JN700942">
    <property type="protein sequence ID" value="AER54526.1"/>
    <property type="molecule type" value="Genomic_DNA"/>
</dbReference>
<protein>
    <submittedName>
        <fullName evidence="1">Orf314</fullName>
    </submittedName>
</protein>
<keyword evidence="1" id="KW-0496">Mitochondrion</keyword>
<geneLocation type="mitochondrion" evidence="1"/>
<organism evidence="1">
    <name type="scientific">Cubaia aphrodite</name>
    <name type="common">Jellyfish</name>
    <dbReference type="NCBI Taxonomy" id="1104540"/>
    <lineage>
        <taxon>Eukaryota</taxon>
        <taxon>Metazoa</taxon>
        <taxon>Cnidaria</taxon>
        <taxon>Hydrozoa</taxon>
        <taxon>Trachylinae</taxon>
        <taxon>Limnomedusae</taxon>
        <taxon>Olindiasidae</taxon>
        <taxon>Cubaia</taxon>
    </lineage>
</organism>
<sequence>MKNKQTIELYDLNILPISKIREILNKFRNKSKNQYILFWILLKNSSSFLSLYNSNITKLSNRQIDFYSRLIHTRFNKIIQNYNVTLPIDLIRLNSK</sequence>
<dbReference type="AlphaFoldDB" id="G9ISM7"/>
<reference evidence="1" key="1">
    <citation type="journal article" date="2012" name="Genome Biol. Evol.">
        <title>Evolution of linear mitochondrial genomes in medusozoan cnidarians.</title>
        <authorList>
            <person name="Kayal E."/>
            <person name="Bentlage B."/>
            <person name="Collins A.G."/>
            <person name="Kayal M."/>
            <person name="Pirro S."/>
            <person name="Lavrov D.V."/>
        </authorList>
    </citation>
    <scope>NUCLEOTIDE SEQUENCE</scope>
</reference>
<dbReference type="CTD" id="11473191"/>
<gene>
    <name evidence="1" type="primary">orf314</name>
</gene>
<accession>G9ISM7</accession>
<proteinExistence type="predicted"/>
<dbReference type="RefSeq" id="YP_004940476.1">
    <property type="nucleotide sequence ID" value="NC_016467.1"/>
</dbReference>
<name>G9ISM7_CUBAP</name>